<proteinExistence type="evidence at transcript level"/>
<organism evidence="1">
    <name type="scientific">Hordeum vulgare subsp. vulgare</name>
    <name type="common">Domesticated barley</name>
    <dbReference type="NCBI Taxonomy" id="112509"/>
    <lineage>
        <taxon>Eukaryota</taxon>
        <taxon>Viridiplantae</taxon>
        <taxon>Streptophyta</taxon>
        <taxon>Embryophyta</taxon>
        <taxon>Tracheophyta</taxon>
        <taxon>Spermatophyta</taxon>
        <taxon>Magnoliopsida</taxon>
        <taxon>Liliopsida</taxon>
        <taxon>Poales</taxon>
        <taxon>Poaceae</taxon>
        <taxon>BOP clade</taxon>
        <taxon>Pooideae</taxon>
        <taxon>Triticodae</taxon>
        <taxon>Triticeae</taxon>
        <taxon>Hordeinae</taxon>
        <taxon>Hordeum</taxon>
    </lineage>
</organism>
<dbReference type="EMBL" id="AK371219">
    <property type="protein sequence ID" value="BAK02417.1"/>
    <property type="molecule type" value="mRNA"/>
</dbReference>
<protein>
    <submittedName>
        <fullName evidence="1">Predicted protein</fullName>
    </submittedName>
</protein>
<reference evidence="1" key="1">
    <citation type="journal article" date="2011" name="Plant Physiol.">
        <title>Comprehensive sequence analysis of 24,783 barley full-length cDNAs derived from 12 clone libraries.</title>
        <authorList>
            <person name="Matsumoto T."/>
            <person name="Tanaka T."/>
            <person name="Sakai H."/>
            <person name="Amano N."/>
            <person name="Kanamori H."/>
            <person name="Kurita K."/>
            <person name="Kikuta A."/>
            <person name="Kamiya K."/>
            <person name="Yamamoto M."/>
            <person name="Ikawa H."/>
            <person name="Fujii N."/>
            <person name="Hori K."/>
            <person name="Itoh T."/>
            <person name="Sato K."/>
        </authorList>
    </citation>
    <scope>NUCLEOTIDE SEQUENCE</scope>
    <source>
        <tissue evidence="1">Shoot and root</tissue>
    </source>
</reference>
<sequence length="65" mass="7115">MNAVCFCTSRESSRVDNNAVVSKWISPALGVECVKDSFTSNALRVDSTAVRYSQEEWVATAVTNI</sequence>
<accession>F2E4Z5</accession>
<evidence type="ECO:0000313" key="1">
    <source>
        <dbReference type="EMBL" id="BAK02417.1"/>
    </source>
</evidence>
<name>F2E4Z5_HORVV</name>
<dbReference type="AlphaFoldDB" id="F2E4Z5"/>